<dbReference type="Proteomes" id="UP000620550">
    <property type="component" value="Unassembled WGS sequence"/>
</dbReference>
<evidence type="ECO:0000313" key="4">
    <source>
        <dbReference type="Proteomes" id="UP000620550"/>
    </source>
</evidence>
<dbReference type="RefSeq" id="WP_189627672.1">
    <property type="nucleotide sequence ID" value="NZ_BNAF01000013.1"/>
</dbReference>
<evidence type="ECO:0000259" key="2">
    <source>
        <dbReference type="PROSITE" id="PS51352"/>
    </source>
</evidence>
<dbReference type="PANTHER" id="PTHR42852">
    <property type="entry name" value="THIOL:DISULFIDE INTERCHANGE PROTEIN DSBE"/>
    <property type="match status" value="1"/>
</dbReference>
<proteinExistence type="predicted"/>
<keyword evidence="1" id="KW-0732">Signal</keyword>
<protein>
    <recommendedName>
        <fullName evidence="2">Thioredoxin domain-containing protein</fullName>
    </recommendedName>
</protein>
<gene>
    <name evidence="3" type="ORF">GCM10017764_31520</name>
</gene>
<feature type="domain" description="Thioredoxin" evidence="2">
    <location>
        <begin position="497"/>
        <end position="648"/>
    </location>
</feature>
<dbReference type="EMBL" id="BNAF01000013">
    <property type="protein sequence ID" value="GHE45923.1"/>
    <property type="molecule type" value="Genomic_DNA"/>
</dbReference>
<dbReference type="Pfam" id="PF00578">
    <property type="entry name" value="AhpC-TSA"/>
    <property type="match status" value="1"/>
</dbReference>
<feature type="signal peptide" evidence="1">
    <location>
        <begin position="1"/>
        <end position="24"/>
    </location>
</feature>
<dbReference type="PROSITE" id="PS51352">
    <property type="entry name" value="THIOREDOXIN_2"/>
    <property type="match status" value="1"/>
</dbReference>
<comment type="caution">
    <text evidence="3">The sequence shown here is derived from an EMBL/GenBank/DDBJ whole genome shotgun (WGS) entry which is preliminary data.</text>
</comment>
<evidence type="ECO:0000256" key="1">
    <source>
        <dbReference type="SAM" id="SignalP"/>
    </source>
</evidence>
<feature type="chain" id="PRO_5045360870" description="Thioredoxin domain-containing protein" evidence="1">
    <location>
        <begin position="25"/>
        <end position="650"/>
    </location>
</feature>
<dbReference type="InterPro" id="IPR013766">
    <property type="entry name" value="Thioredoxin_domain"/>
</dbReference>
<reference evidence="4" key="1">
    <citation type="journal article" date="2019" name="Int. J. Syst. Evol. Microbiol.">
        <title>The Global Catalogue of Microorganisms (GCM) 10K type strain sequencing project: providing services to taxonomists for standard genome sequencing and annotation.</title>
        <authorList>
            <consortium name="The Broad Institute Genomics Platform"/>
            <consortium name="The Broad Institute Genome Sequencing Center for Infectious Disease"/>
            <person name="Wu L."/>
            <person name="Ma J."/>
        </authorList>
    </citation>
    <scope>NUCLEOTIDE SEQUENCE [LARGE SCALE GENOMIC DNA]</scope>
    <source>
        <strain evidence="4">CGMCC 1.12966</strain>
    </source>
</reference>
<dbReference type="InterPro" id="IPR036249">
    <property type="entry name" value="Thioredoxin-like_sf"/>
</dbReference>
<dbReference type="Gene3D" id="3.40.30.10">
    <property type="entry name" value="Glutaredoxin"/>
    <property type="match status" value="1"/>
</dbReference>
<evidence type="ECO:0000313" key="3">
    <source>
        <dbReference type="EMBL" id="GHE45923.1"/>
    </source>
</evidence>
<keyword evidence="4" id="KW-1185">Reference proteome</keyword>
<name>A0ABQ3HYE6_9SPHI</name>
<organism evidence="3 4">
    <name type="scientific">Sphingobacterium griseoflavum</name>
    <dbReference type="NCBI Taxonomy" id="1474952"/>
    <lineage>
        <taxon>Bacteria</taxon>
        <taxon>Pseudomonadati</taxon>
        <taxon>Bacteroidota</taxon>
        <taxon>Sphingobacteriia</taxon>
        <taxon>Sphingobacteriales</taxon>
        <taxon>Sphingobacteriaceae</taxon>
        <taxon>Sphingobacterium</taxon>
    </lineage>
</organism>
<dbReference type="SUPFAM" id="SSF52833">
    <property type="entry name" value="Thioredoxin-like"/>
    <property type="match status" value="1"/>
</dbReference>
<sequence length="650" mass="73533">MRITYMSFMVALGLLCLQPTAVDAQSKIFSVTPEIPKPQDTVTLHYDARKTNLRDAKSIRAELVLFADFTWNRTTIKFTKDDSVWSAKYVLPPNLGLMTAVFESDKEKDNGGADTYAYIFADPAGGQMSGAKLAWGAIRAPHLVDGVPNVVDSTAFKDAEILLMWVKYELRDHPENRFKVLPTAAAALKALNTEKSLANLQKELNTLQEMPDLKEQDWLIILHVYQDILRDRGKAEDIQQKILRLFPAGQFAADQQRLADFNRIQAAKTDADRLAAATNFIDKHPYKEADLPFNNRNRINYTNAYWIISVYSSLNKDLKTYTKYIGAAEPYEAFGQIVYRSISVPYISQNTVTAEEILPYAKVVMDRVNFFKNKYDDDQYASIYYSNAALFAKILLENKLYDEAFEYASAAQSTTNYKSADLNDTYVKVLEGLSEDTQVQLAIEKSYAVNQSSTHILELLKQHYVAKAGTEKGYDDYLASLRDADKESELKDKVKRLIVRKDFPDFTLKDQYGNVVKLSALKGKTVVLDFWASWCAPCKAAFPGMKIAVQHFKEDPNVVFYFIDTQERKADMKAYVSKYMQENDYPFTVLLDGDSKISKASGVSAIPHKIVIGPDGKLRFSEVGYMGSTSELADEIIEMVRLIKEEQNNG</sequence>
<accession>A0ABQ3HYE6</accession>
<dbReference type="CDD" id="cd02966">
    <property type="entry name" value="TlpA_like_family"/>
    <property type="match status" value="1"/>
</dbReference>
<dbReference type="InterPro" id="IPR050553">
    <property type="entry name" value="Thioredoxin_ResA/DsbE_sf"/>
</dbReference>
<dbReference type="PANTHER" id="PTHR42852:SF17">
    <property type="entry name" value="THIOREDOXIN-LIKE PROTEIN HI_1115"/>
    <property type="match status" value="1"/>
</dbReference>
<dbReference type="InterPro" id="IPR000866">
    <property type="entry name" value="AhpC/TSA"/>
</dbReference>